<dbReference type="GO" id="GO:0032153">
    <property type="term" value="C:cell division site"/>
    <property type="evidence" value="ECO:0007669"/>
    <property type="project" value="TreeGrafter"/>
</dbReference>
<dbReference type="Gene3D" id="3.40.50.300">
    <property type="entry name" value="P-loop containing nucleotide triphosphate hydrolases"/>
    <property type="match status" value="1"/>
</dbReference>
<dbReference type="EMBL" id="JH600070">
    <property type="protein sequence ID" value="EIJ42683.1"/>
    <property type="molecule type" value="Genomic_DNA"/>
</dbReference>
<dbReference type="AlphaFoldDB" id="I3CGE0"/>
<dbReference type="GO" id="GO:0051301">
    <property type="term" value="P:cell division"/>
    <property type="evidence" value="ECO:0007669"/>
    <property type="project" value="UniProtKB-UniRule"/>
</dbReference>
<dbReference type="InterPro" id="IPR030870">
    <property type="entry name" value="ZapE"/>
</dbReference>
<dbReference type="InterPro" id="IPR005654">
    <property type="entry name" value="ATPase_AFG1-like"/>
</dbReference>
<protein>
    <recommendedName>
        <fullName evidence="3">Cell division protein ZapE</fullName>
    </recommendedName>
    <alternativeName>
        <fullName evidence="3">Z ring-associated protein ZapE</fullName>
    </alternativeName>
</protein>
<comment type="function">
    <text evidence="3">Reduces the stability of FtsZ polymers in the presence of ATP.</text>
</comment>
<dbReference type="InterPro" id="IPR027417">
    <property type="entry name" value="P-loop_NTPase"/>
</dbReference>
<dbReference type="Proteomes" id="UP000005744">
    <property type="component" value="Unassembled WGS sequence"/>
</dbReference>
<dbReference type="eggNOG" id="COG1485">
    <property type="taxonomic scope" value="Bacteria"/>
</dbReference>
<proteinExistence type="inferred from homology"/>
<evidence type="ECO:0000256" key="1">
    <source>
        <dbReference type="ARBA" id="ARBA00022741"/>
    </source>
</evidence>
<dbReference type="STRING" id="395493.BegalDRAFT_1809"/>
<evidence type="ECO:0000256" key="3">
    <source>
        <dbReference type="HAMAP-Rule" id="MF_01919"/>
    </source>
</evidence>
<keyword evidence="5" id="KW-1185">Reference proteome</keyword>
<feature type="binding site" evidence="3">
    <location>
        <begin position="71"/>
        <end position="78"/>
    </location>
    <ligand>
        <name>ATP</name>
        <dbReference type="ChEBI" id="CHEBI:30616"/>
    </ligand>
</feature>
<dbReference type="PANTHER" id="PTHR12169:SF6">
    <property type="entry name" value="AFG1-LIKE ATPASE"/>
    <property type="match status" value="1"/>
</dbReference>
<sequence length="367" mass="42338">MPTPLARYQRDLKRPDFVSDEAQKQAVHCTQQLYEALIHAQTPPVDSLLGTLRAKLRQRKKEPIRGLYFWGGVGRGKTYLIDNFYECLPFQEKKRIHFHRFMRQVHEDLQQFKSMQNPLTHVARQLAEQIRILCLDEFHVADITDAMLLAGLLKALFDQGVTLVSTSNVAPDNLYKGGLQRERFLPAIALLKQYTQVLNVDGGVDYRLRALEKAEIYHYPLDAQADINLENSFSAIAPEAGEHCLPLEINGRMIQTIRCADGVIWFDFEVLCNIPRAVSDYIEIAQCFNTVFLSNIPLLDEFKEDHALRLINLVDEFYDRNVKLIVSAATPPEKLYIGKKQAFQFQRTISRLLEMQSHEYLQRPHLP</sequence>
<keyword evidence="1 3" id="KW-0547">Nucleotide-binding</keyword>
<dbReference type="OrthoDB" id="9774491at2"/>
<dbReference type="CDD" id="cd00267">
    <property type="entry name" value="ABC_ATPase"/>
    <property type="match status" value="1"/>
</dbReference>
<dbReference type="PANTHER" id="PTHR12169">
    <property type="entry name" value="ATPASE N2B"/>
    <property type="match status" value="1"/>
</dbReference>
<dbReference type="GO" id="GO:0016887">
    <property type="term" value="F:ATP hydrolysis activity"/>
    <property type="evidence" value="ECO:0007669"/>
    <property type="project" value="UniProtKB-UniRule"/>
</dbReference>
<evidence type="ECO:0000313" key="5">
    <source>
        <dbReference type="Proteomes" id="UP000005744"/>
    </source>
</evidence>
<evidence type="ECO:0000313" key="4">
    <source>
        <dbReference type="EMBL" id="EIJ42683.1"/>
    </source>
</evidence>
<organism evidence="4 5">
    <name type="scientific">Beggiatoa alba B18LD</name>
    <dbReference type="NCBI Taxonomy" id="395493"/>
    <lineage>
        <taxon>Bacteria</taxon>
        <taxon>Pseudomonadati</taxon>
        <taxon>Pseudomonadota</taxon>
        <taxon>Gammaproteobacteria</taxon>
        <taxon>Thiotrichales</taxon>
        <taxon>Thiotrichaceae</taxon>
        <taxon>Beggiatoa</taxon>
    </lineage>
</organism>
<comment type="subcellular location">
    <subcellularLocation>
        <location evidence="3">Cytoplasm</location>
    </subcellularLocation>
</comment>
<dbReference type="GO" id="GO:0005737">
    <property type="term" value="C:cytoplasm"/>
    <property type="evidence" value="ECO:0007669"/>
    <property type="project" value="UniProtKB-SubCell"/>
</dbReference>
<dbReference type="SUPFAM" id="SSF52540">
    <property type="entry name" value="P-loop containing nucleoside triphosphate hydrolases"/>
    <property type="match status" value="1"/>
</dbReference>
<keyword evidence="3" id="KW-0963">Cytoplasm</keyword>
<gene>
    <name evidence="3" type="primary">zapE</name>
    <name evidence="4" type="ORF">BegalDRAFT_1809</name>
</gene>
<keyword evidence="3" id="KW-0132">Cell division</keyword>
<keyword evidence="2 3" id="KW-0067">ATP-binding</keyword>
<comment type="subunit">
    <text evidence="3">Interacts with FtsZ.</text>
</comment>
<dbReference type="HOGENOM" id="CLU_008681_0_4_6"/>
<keyword evidence="3" id="KW-0378">Hydrolase</keyword>
<keyword evidence="3" id="KW-0131">Cell cycle</keyword>
<accession>I3CGE0</accession>
<comment type="similarity">
    <text evidence="3">Belongs to the AFG1 ATPase family. ZapE subfamily.</text>
</comment>
<reference evidence="4 5" key="1">
    <citation type="submission" date="2011-11" db="EMBL/GenBank/DDBJ databases">
        <title>Improved High-Quality Draft sequence of Beggiatoa alba B18lD.</title>
        <authorList>
            <consortium name="US DOE Joint Genome Institute"/>
            <person name="Lucas S."/>
            <person name="Han J."/>
            <person name="Lapidus A."/>
            <person name="Cheng J.-F."/>
            <person name="Goodwin L."/>
            <person name="Pitluck S."/>
            <person name="Peters L."/>
            <person name="Mikhailova N."/>
            <person name="Held B."/>
            <person name="Detter J.C."/>
            <person name="Han C."/>
            <person name="Tapia R."/>
            <person name="Land M."/>
            <person name="Hauser L."/>
            <person name="Kyrpides N."/>
            <person name="Ivanova N."/>
            <person name="Pagani I."/>
            <person name="Samuel K."/>
            <person name="Teske A."/>
            <person name="Mueller J."/>
            <person name="Woyke T."/>
        </authorList>
    </citation>
    <scope>NUCLEOTIDE SEQUENCE [LARGE SCALE GENOMIC DNA]</scope>
    <source>
        <strain evidence="4 5">B18LD</strain>
    </source>
</reference>
<evidence type="ECO:0000256" key="2">
    <source>
        <dbReference type="ARBA" id="ARBA00022840"/>
    </source>
</evidence>
<dbReference type="NCBIfam" id="NF040713">
    <property type="entry name" value="ZapE"/>
    <property type="match status" value="1"/>
</dbReference>
<dbReference type="GO" id="GO:0005524">
    <property type="term" value="F:ATP binding"/>
    <property type="evidence" value="ECO:0007669"/>
    <property type="project" value="UniProtKB-UniRule"/>
</dbReference>
<dbReference type="RefSeq" id="WP_002685840.1">
    <property type="nucleotide sequence ID" value="NZ_JH600070.1"/>
</dbReference>
<dbReference type="Pfam" id="PF03969">
    <property type="entry name" value="AFG1_ATPase"/>
    <property type="match status" value="1"/>
</dbReference>
<dbReference type="HAMAP" id="MF_01919">
    <property type="entry name" value="ZapE"/>
    <property type="match status" value="1"/>
</dbReference>
<name>I3CGE0_9GAMM</name>